<dbReference type="InterPro" id="IPR029062">
    <property type="entry name" value="Class_I_gatase-like"/>
</dbReference>
<evidence type="ECO:0000256" key="1">
    <source>
        <dbReference type="ARBA" id="ARBA00006534"/>
    </source>
</evidence>
<name>A0A3M2JQL9_9CELL</name>
<dbReference type="CDD" id="cd03146">
    <property type="entry name" value="GAT1_Peptidase_E"/>
    <property type="match status" value="1"/>
</dbReference>
<dbReference type="GO" id="GO:0006508">
    <property type="term" value="P:proteolysis"/>
    <property type="evidence" value="ECO:0007669"/>
    <property type="project" value="UniProtKB-KW"/>
</dbReference>
<dbReference type="Proteomes" id="UP000269289">
    <property type="component" value="Unassembled WGS sequence"/>
</dbReference>
<dbReference type="InterPro" id="IPR005320">
    <property type="entry name" value="Peptidase_S51"/>
</dbReference>
<evidence type="ECO:0000256" key="2">
    <source>
        <dbReference type="ARBA" id="ARBA00022670"/>
    </source>
</evidence>
<accession>A0A3M2JQL9</accession>
<proteinExistence type="inferred from homology"/>
<sequence length="247" mass="25750">MLGQVLVLGGSGFTMSDDGTSAIDDYLLELTGLPSPRVCFVPTGSGDSDSYCERFVSAFEDRAQPSVLSLFGRSPWGYSDPSVLLDQDVVYVGGGSTANLLALWRLHGVADVLIEAVGRGTVLAGVSAGMNCWFEGSATDSFGPLAPMSDGLGILPGSACPHYRGVPGRRETYLQWVESGVLPAGYAIDDFAAALFRDGVLVDAVCEVEGNQVFRVTREGEAPVPTRLVRTTVAATAGPTGGPPVSL</sequence>
<dbReference type="Pfam" id="PF03575">
    <property type="entry name" value="Peptidase_S51"/>
    <property type="match status" value="1"/>
</dbReference>
<dbReference type="EMBL" id="RFFI01000023">
    <property type="protein sequence ID" value="RMI13035.1"/>
    <property type="molecule type" value="Genomic_DNA"/>
</dbReference>
<comment type="caution">
    <text evidence="5">The sequence shown here is derived from an EMBL/GenBank/DDBJ whole genome shotgun (WGS) entry which is preliminary data.</text>
</comment>
<keyword evidence="2" id="KW-0645">Protease</keyword>
<organism evidence="5 6">
    <name type="scientific">Cellulomonas triticagri</name>
    <dbReference type="NCBI Taxonomy" id="2483352"/>
    <lineage>
        <taxon>Bacteria</taxon>
        <taxon>Bacillati</taxon>
        <taxon>Actinomycetota</taxon>
        <taxon>Actinomycetes</taxon>
        <taxon>Micrococcales</taxon>
        <taxon>Cellulomonadaceae</taxon>
        <taxon>Cellulomonas</taxon>
    </lineage>
</organism>
<gene>
    <name evidence="5" type="ORF">EBM89_06015</name>
</gene>
<dbReference type="GO" id="GO:0008236">
    <property type="term" value="F:serine-type peptidase activity"/>
    <property type="evidence" value="ECO:0007669"/>
    <property type="project" value="UniProtKB-KW"/>
</dbReference>
<dbReference type="PANTHER" id="PTHR20842">
    <property type="entry name" value="PROTEASE S51 ALPHA-ASPARTYL DIPEPTIDASE"/>
    <property type="match status" value="1"/>
</dbReference>
<dbReference type="SUPFAM" id="SSF52317">
    <property type="entry name" value="Class I glutamine amidotransferase-like"/>
    <property type="match status" value="1"/>
</dbReference>
<evidence type="ECO:0000256" key="3">
    <source>
        <dbReference type="ARBA" id="ARBA00022801"/>
    </source>
</evidence>
<dbReference type="Gene3D" id="3.40.50.880">
    <property type="match status" value="1"/>
</dbReference>
<evidence type="ECO:0000313" key="5">
    <source>
        <dbReference type="EMBL" id="RMI13035.1"/>
    </source>
</evidence>
<comment type="similarity">
    <text evidence="1">Belongs to the peptidase S51 family.</text>
</comment>
<dbReference type="PANTHER" id="PTHR20842:SF0">
    <property type="entry name" value="ALPHA-ASPARTYL DIPEPTIDASE"/>
    <property type="match status" value="1"/>
</dbReference>
<evidence type="ECO:0000313" key="6">
    <source>
        <dbReference type="Proteomes" id="UP000269289"/>
    </source>
</evidence>
<dbReference type="AlphaFoldDB" id="A0A3M2JQL9"/>
<evidence type="ECO:0000256" key="4">
    <source>
        <dbReference type="ARBA" id="ARBA00022825"/>
    </source>
</evidence>
<reference evidence="5 6" key="1">
    <citation type="submission" date="2018-10" db="EMBL/GenBank/DDBJ databases">
        <title>Isolation, diversity and antifungal activity of actinobacteria from wheat.</title>
        <authorList>
            <person name="Han C."/>
        </authorList>
    </citation>
    <scope>NUCLEOTIDE SEQUENCE [LARGE SCALE GENOMIC DNA]</scope>
    <source>
        <strain evidence="5 6">NEAU-YY56</strain>
    </source>
</reference>
<keyword evidence="3" id="KW-0378">Hydrolase</keyword>
<protein>
    <submittedName>
        <fullName evidence="5">Peptidase E</fullName>
    </submittedName>
</protein>
<dbReference type="OrthoDB" id="9778515at2"/>
<keyword evidence="4" id="KW-0720">Serine protease</keyword>
<dbReference type="RefSeq" id="WP_122148548.1">
    <property type="nucleotide sequence ID" value="NZ_RFFI01000023.1"/>
</dbReference>
<keyword evidence="6" id="KW-1185">Reference proteome</keyword>